<sequence>MKKLLIVCWASVMSCTSTPSQKTSDMQTQPQILASESQGGTGKVEFSIIKNEQEFQKALKGNSVVVISDGSEPAAQAPKFPKDQKVVLYNLGTFRAGDHRVTEIKKISVKENVLQVEVPYVERGGMEIQVISNPYVIFTVPSNYNFNAIEIKSSK</sequence>
<reference evidence="1 2" key="1">
    <citation type="submission" date="2021-09" db="EMBL/GenBank/DDBJ databases">
        <title>Genome sequencing and assembly of Chryseobacterium sp. RG1.</title>
        <authorList>
            <person name="Chhetri G."/>
        </authorList>
    </citation>
    <scope>NUCLEOTIDE SEQUENCE [LARGE SCALE GENOMIC DNA]</scope>
    <source>
        <strain evidence="1 2">RG1</strain>
    </source>
</reference>
<protein>
    <recommendedName>
        <fullName evidence="3">PrcB C-terminal</fullName>
    </recommendedName>
</protein>
<organism evidence="1 2">
    <name type="scientific">Chryseobacterium tagetis</name>
    <dbReference type="NCBI Taxonomy" id="2801334"/>
    <lineage>
        <taxon>Bacteria</taxon>
        <taxon>Pseudomonadati</taxon>
        <taxon>Bacteroidota</taxon>
        <taxon>Flavobacteriia</taxon>
        <taxon>Flavobacteriales</taxon>
        <taxon>Weeksellaceae</taxon>
        <taxon>Chryseobacterium group</taxon>
        <taxon>Chryseobacterium</taxon>
    </lineage>
</organism>
<gene>
    <name evidence="1" type="ORF">JI747_014450</name>
</gene>
<dbReference type="PROSITE" id="PS51257">
    <property type="entry name" value="PROKAR_LIPOPROTEIN"/>
    <property type="match status" value="1"/>
</dbReference>
<keyword evidence="2" id="KW-1185">Reference proteome</keyword>
<comment type="caution">
    <text evidence="1">The sequence shown here is derived from an EMBL/GenBank/DDBJ whole genome shotgun (WGS) entry which is preliminary data.</text>
</comment>
<evidence type="ECO:0008006" key="3">
    <source>
        <dbReference type="Google" id="ProtNLM"/>
    </source>
</evidence>
<name>A0ABS8A4L3_9FLAO</name>
<dbReference type="RefSeq" id="WP_225689605.1">
    <property type="nucleotide sequence ID" value="NZ_JAERSE020000004.1"/>
</dbReference>
<proteinExistence type="predicted"/>
<accession>A0ABS8A4L3</accession>
<dbReference type="Proteomes" id="UP000618240">
    <property type="component" value="Unassembled WGS sequence"/>
</dbReference>
<evidence type="ECO:0000313" key="1">
    <source>
        <dbReference type="EMBL" id="MCA6068388.1"/>
    </source>
</evidence>
<dbReference type="EMBL" id="JAERSE020000004">
    <property type="protein sequence ID" value="MCA6068388.1"/>
    <property type="molecule type" value="Genomic_DNA"/>
</dbReference>
<evidence type="ECO:0000313" key="2">
    <source>
        <dbReference type="Proteomes" id="UP000618240"/>
    </source>
</evidence>